<protein>
    <submittedName>
        <fullName evidence="2">Cupin domain-containing protein</fullName>
    </submittedName>
</protein>
<evidence type="ECO:0000313" key="3">
    <source>
        <dbReference type="Proteomes" id="UP000319931"/>
    </source>
</evidence>
<organism evidence="2 3">
    <name type="scientific">Sphingomonas glacialis</name>
    <dbReference type="NCBI Taxonomy" id="658225"/>
    <lineage>
        <taxon>Bacteria</taxon>
        <taxon>Pseudomonadati</taxon>
        <taxon>Pseudomonadota</taxon>
        <taxon>Alphaproteobacteria</taxon>
        <taxon>Sphingomonadales</taxon>
        <taxon>Sphingomonadaceae</taxon>
        <taxon>Sphingomonas</taxon>
    </lineage>
</organism>
<evidence type="ECO:0000313" key="2">
    <source>
        <dbReference type="EMBL" id="TPG52648.1"/>
    </source>
</evidence>
<dbReference type="Proteomes" id="UP000319931">
    <property type="component" value="Unassembled WGS sequence"/>
</dbReference>
<dbReference type="InterPro" id="IPR013096">
    <property type="entry name" value="Cupin_2"/>
</dbReference>
<dbReference type="SUPFAM" id="SSF51182">
    <property type="entry name" value="RmlC-like cupins"/>
    <property type="match status" value="1"/>
</dbReference>
<dbReference type="Gene3D" id="2.60.120.10">
    <property type="entry name" value="Jelly Rolls"/>
    <property type="match status" value="1"/>
</dbReference>
<dbReference type="AlphaFoldDB" id="A0A502FSY8"/>
<dbReference type="Pfam" id="PF07883">
    <property type="entry name" value="Cupin_2"/>
    <property type="match status" value="1"/>
</dbReference>
<dbReference type="PANTHER" id="PTHR43346">
    <property type="entry name" value="LIGAND BINDING DOMAIN PROTEIN, PUTATIVE (AFU_ORTHOLOGUE AFUA_6G14370)-RELATED"/>
    <property type="match status" value="1"/>
</dbReference>
<accession>A0A502FSY8</accession>
<dbReference type="InterPro" id="IPR011051">
    <property type="entry name" value="RmlC_Cupin_sf"/>
</dbReference>
<dbReference type="RefSeq" id="WP_140850564.1">
    <property type="nucleotide sequence ID" value="NZ_RCZC01000003.1"/>
</dbReference>
<gene>
    <name evidence="2" type="ORF">EAH76_12230</name>
</gene>
<dbReference type="InterPro" id="IPR052538">
    <property type="entry name" value="Flavonoid_dioxygenase-like"/>
</dbReference>
<name>A0A502FSY8_9SPHN</name>
<feature type="domain" description="Cupin type-2" evidence="1">
    <location>
        <begin position="44"/>
        <end position="119"/>
    </location>
</feature>
<dbReference type="EMBL" id="RCZC01000003">
    <property type="protein sequence ID" value="TPG52648.1"/>
    <property type="molecule type" value="Genomic_DNA"/>
</dbReference>
<dbReference type="PANTHER" id="PTHR43346:SF1">
    <property type="entry name" value="QUERCETIN 2,3-DIOXYGENASE-RELATED"/>
    <property type="match status" value="1"/>
</dbReference>
<comment type="caution">
    <text evidence="2">The sequence shown here is derived from an EMBL/GenBank/DDBJ whole genome shotgun (WGS) entry which is preliminary data.</text>
</comment>
<keyword evidence="3" id="KW-1185">Reference proteome</keyword>
<sequence>MVGTDSRIKDVGPQPQSFDLESATRDNAEYRSVAWSGRYLQVTLMSIPVGGDVGLEAHPQTDQFLRLDAGRGRVQMGAAKDRLTFEKDVSDGWCVLVPAGTWHNITNTGTTPMQLYTVYAPAHHRLDAVQATAAAAKADQVDEPAAWSVQPEHPADKHG</sequence>
<proteinExistence type="predicted"/>
<dbReference type="OrthoDB" id="9798709at2"/>
<dbReference type="InterPro" id="IPR014710">
    <property type="entry name" value="RmlC-like_jellyroll"/>
</dbReference>
<dbReference type="CDD" id="cd02223">
    <property type="entry name" value="cupin_Bh2720-like"/>
    <property type="match status" value="1"/>
</dbReference>
<evidence type="ECO:0000259" key="1">
    <source>
        <dbReference type="Pfam" id="PF07883"/>
    </source>
</evidence>
<reference evidence="2 3" key="1">
    <citation type="journal article" date="2019" name="Environ. Microbiol.">
        <title>Species interactions and distinct microbial communities in high Arctic permafrost affected cryosols are associated with the CH4 and CO2 gas fluxes.</title>
        <authorList>
            <person name="Altshuler I."/>
            <person name="Hamel J."/>
            <person name="Turney S."/>
            <person name="Magnuson E."/>
            <person name="Levesque R."/>
            <person name="Greer C."/>
            <person name="Whyte L.G."/>
        </authorList>
    </citation>
    <scope>NUCLEOTIDE SEQUENCE [LARGE SCALE GENOMIC DNA]</scope>
    <source>
        <strain evidence="2 3">E6.1</strain>
    </source>
</reference>